<comment type="caution">
    <text evidence="4">The sequence shown here is derived from an EMBL/GenBank/DDBJ whole genome shotgun (WGS) entry which is preliminary data.</text>
</comment>
<dbReference type="GO" id="GO:0016787">
    <property type="term" value="F:hydrolase activity"/>
    <property type="evidence" value="ECO:0007669"/>
    <property type="project" value="UniProtKB-KW"/>
</dbReference>
<dbReference type="PANTHER" id="PTHR43329">
    <property type="entry name" value="EPOXIDE HYDROLASE"/>
    <property type="match status" value="1"/>
</dbReference>
<dbReference type="Proteomes" id="UP000886520">
    <property type="component" value="Chromosome 5"/>
</dbReference>
<evidence type="ECO:0000259" key="3">
    <source>
        <dbReference type="Pfam" id="PF00561"/>
    </source>
</evidence>
<organism evidence="4 5">
    <name type="scientific">Adiantum capillus-veneris</name>
    <name type="common">Maidenhair fern</name>
    <dbReference type="NCBI Taxonomy" id="13818"/>
    <lineage>
        <taxon>Eukaryota</taxon>
        <taxon>Viridiplantae</taxon>
        <taxon>Streptophyta</taxon>
        <taxon>Embryophyta</taxon>
        <taxon>Tracheophyta</taxon>
        <taxon>Polypodiopsida</taxon>
        <taxon>Polypodiidae</taxon>
        <taxon>Polypodiales</taxon>
        <taxon>Pteridineae</taxon>
        <taxon>Pteridaceae</taxon>
        <taxon>Vittarioideae</taxon>
        <taxon>Adiantum</taxon>
    </lineage>
</organism>
<accession>A0A9D4V451</accession>
<keyword evidence="1" id="KW-0378">Hydrolase</keyword>
<evidence type="ECO:0000256" key="1">
    <source>
        <dbReference type="ARBA" id="ARBA00022801"/>
    </source>
</evidence>
<dbReference type="InterPro" id="IPR000073">
    <property type="entry name" value="AB_hydrolase_1"/>
</dbReference>
<dbReference type="SUPFAM" id="SSF53474">
    <property type="entry name" value="alpha/beta-Hydrolases"/>
    <property type="match status" value="1"/>
</dbReference>
<dbReference type="AlphaFoldDB" id="A0A9D4V451"/>
<proteinExistence type="inferred from homology"/>
<dbReference type="InterPro" id="IPR000639">
    <property type="entry name" value="Epox_hydrolase-like"/>
</dbReference>
<dbReference type="Gene3D" id="3.40.50.1820">
    <property type="entry name" value="alpha/beta hydrolase"/>
    <property type="match status" value="1"/>
</dbReference>
<dbReference type="Pfam" id="PF00561">
    <property type="entry name" value="Abhydrolase_1"/>
    <property type="match status" value="1"/>
</dbReference>
<dbReference type="PRINTS" id="PR00412">
    <property type="entry name" value="EPOXHYDRLASE"/>
</dbReference>
<name>A0A9D4V451_ADICA</name>
<dbReference type="InterPro" id="IPR029058">
    <property type="entry name" value="AB_hydrolase_fold"/>
</dbReference>
<dbReference type="EMBL" id="JABFUD020000005">
    <property type="protein sequence ID" value="KAI5079424.1"/>
    <property type="molecule type" value="Genomic_DNA"/>
</dbReference>
<comment type="similarity">
    <text evidence="2">Belongs to the AB hydrolase superfamily. Epoxide hydrolase family.</text>
</comment>
<evidence type="ECO:0000256" key="2">
    <source>
        <dbReference type="ARBA" id="ARBA00038334"/>
    </source>
</evidence>
<reference evidence="4 5" key="1">
    <citation type="submission" date="2021-01" db="EMBL/GenBank/DDBJ databases">
        <title>Adiantum capillus-veneris genome.</title>
        <authorList>
            <person name="Fang Y."/>
            <person name="Liao Q."/>
        </authorList>
    </citation>
    <scope>NUCLEOTIDE SEQUENCE [LARGE SCALE GENOMIC DNA]</scope>
    <source>
        <strain evidence="4">H3</strain>
        <tissue evidence="4">Leaf</tissue>
    </source>
</reference>
<sequence>MEGVNHRYVHTNGIDMHIAELGSGPVVLLLHGFPEIWYSWRHQMVGLAAAGFHAISLDFRGYGLTRNTDPSKNDSIVCVDDIVGLLDALQLDKVYVVAKDWGAFVGYAFGYMHPERVLGLAMLGIPFFKPVARRDRVLPMPDGHYIKRWSVPGVPEADFGRFDVATVMKRIYILFCNSSMPLASENEQTLDLVKDSDPLPDWMTEEDLQVYAELYKNSGFEYPMEVPYRCWERNTAKLANREDFTIPAPVLLVIGDCDYVVEMPGMKQAFEAQQMLLPNVKVVHMKEGSHFVQEQFPKQINSLLVDFFSSSKH</sequence>
<dbReference type="OrthoDB" id="7130006at2759"/>
<gene>
    <name evidence="4" type="ORF">GOP47_0004903</name>
</gene>
<evidence type="ECO:0000313" key="4">
    <source>
        <dbReference type="EMBL" id="KAI5079424.1"/>
    </source>
</evidence>
<evidence type="ECO:0000313" key="5">
    <source>
        <dbReference type="Proteomes" id="UP000886520"/>
    </source>
</evidence>
<keyword evidence="5" id="KW-1185">Reference proteome</keyword>
<protein>
    <recommendedName>
        <fullName evidence="3">AB hydrolase-1 domain-containing protein</fullName>
    </recommendedName>
</protein>
<feature type="domain" description="AB hydrolase-1" evidence="3">
    <location>
        <begin position="25"/>
        <end position="295"/>
    </location>
</feature>